<proteinExistence type="predicted"/>
<reference evidence="1" key="1">
    <citation type="submission" date="2022-08" db="EMBL/GenBank/DDBJ databases">
        <authorList>
            <person name="Bogun A."/>
            <person name="Kislichkina A."/>
            <person name="Solomentsev V."/>
            <person name="Skryabin Y."/>
            <person name="Sizova A."/>
            <person name="Platonov M."/>
            <person name="Dentovskaya S."/>
        </authorList>
    </citation>
    <scope>NUCLEOTIDE SEQUENCE</scope>
    <source>
        <strain evidence="1">SCPM-O-B-7604</strain>
    </source>
</reference>
<dbReference type="GeneID" id="75140797"/>
<dbReference type="Proteomes" id="UP001057860">
    <property type="component" value="Chromosome"/>
</dbReference>
<sequence>MPYRFNVQEGGKEVYSDELTPAANRVTTTPAIWKMTGIQELLHVGY</sequence>
<accession>A0ABY5UJ57</accession>
<gene>
    <name evidence="1" type="ORF">N0H69_12320</name>
</gene>
<keyword evidence="2" id="KW-1185">Reference proteome</keyword>
<name>A0ABY5UJ57_9GAMM</name>
<evidence type="ECO:0000313" key="1">
    <source>
        <dbReference type="EMBL" id="UWM43516.1"/>
    </source>
</evidence>
<evidence type="ECO:0000313" key="2">
    <source>
        <dbReference type="Proteomes" id="UP001057860"/>
    </source>
</evidence>
<dbReference type="RefSeq" id="WP_155410771.1">
    <property type="nucleotide sequence ID" value="NZ_CABHWO010000094.1"/>
</dbReference>
<protein>
    <submittedName>
        <fullName evidence="1">Uncharacterized protein</fullName>
    </submittedName>
</protein>
<dbReference type="EMBL" id="CP104006">
    <property type="protein sequence ID" value="UWM43516.1"/>
    <property type="molecule type" value="Genomic_DNA"/>
</dbReference>
<organism evidence="1 2">
    <name type="scientific">Yersinia alsatica</name>
    <dbReference type="NCBI Taxonomy" id="2890317"/>
    <lineage>
        <taxon>Bacteria</taxon>
        <taxon>Pseudomonadati</taxon>
        <taxon>Pseudomonadota</taxon>
        <taxon>Gammaproteobacteria</taxon>
        <taxon>Enterobacterales</taxon>
        <taxon>Yersiniaceae</taxon>
        <taxon>Yersinia</taxon>
    </lineage>
</organism>